<dbReference type="RefSeq" id="WP_161764053.1">
    <property type="nucleotide sequence ID" value="NZ_JAAATX020000017.1"/>
</dbReference>
<organism evidence="2 3">
    <name type="scientific">Paragemmobacter amnigenus</name>
    <dbReference type="NCBI Taxonomy" id="2852097"/>
    <lineage>
        <taxon>Bacteria</taxon>
        <taxon>Pseudomonadati</taxon>
        <taxon>Pseudomonadota</taxon>
        <taxon>Alphaproteobacteria</taxon>
        <taxon>Rhodobacterales</taxon>
        <taxon>Paracoccaceae</taxon>
        <taxon>Paragemmobacter</taxon>
    </lineage>
</organism>
<keyword evidence="1" id="KW-1133">Transmembrane helix</keyword>
<evidence type="ECO:0000313" key="2">
    <source>
        <dbReference type="EMBL" id="MBU9699997.1"/>
    </source>
</evidence>
<sequence>MWDWISEKLGWLSMMPFVRPAVSLLLSIAAAVISYLSSQDNWAIVLLLLSLLLAVWSFAESFKGGISATIVGMLSAYYVTGLDTALTLLDRGSVTICVVFEHRSTQDCLDELLGKHGVQLIQ</sequence>
<name>A0ABS6J928_9RHOB</name>
<evidence type="ECO:0000313" key="3">
    <source>
        <dbReference type="Proteomes" id="UP000731907"/>
    </source>
</evidence>
<gene>
    <name evidence="2" type="ORF">GU927_019320</name>
</gene>
<dbReference type="EMBL" id="JAAATX020000017">
    <property type="protein sequence ID" value="MBU9699997.1"/>
    <property type="molecule type" value="Genomic_DNA"/>
</dbReference>
<keyword evidence="1" id="KW-0472">Membrane</keyword>
<reference evidence="2 3" key="1">
    <citation type="submission" date="2021-06" db="EMBL/GenBank/DDBJ databases">
        <title>Rhodobacteraceae bacterium strain HSP-20.</title>
        <authorList>
            <person name="Chen W.-M."/>
        </authorList>
    </citation>
    <scope>NUCLEOTIDE SEQUENCE [LARGE SCALE GENOMIC DNA]</scope>
    <source>
        <strain evidence="2 3">HSP-20</strain>
    </source>
</reference>
<comment type="caution">
    <text evidence="2">The sequence shown here is derived from an EMBL/GenBank/DDBJ whole genome shotgun (WGS) entry which is preliminary data.</text>
</comment>
<feature type="transmembrane region" description="Helical" evidence="1">
    <location>
        <begin position="17"/>
        <end position="36"/>
    </location>
</feature>
<feature type="transmembrane region" description="Helical" evidence="1">
    <location>
        <begin position="42"/>
        <end position="59"/>
    </location>
</feature>
<keyword evidence="1" id="KW-0812">Transmembrane</keyword>
<evidence type="ECO:0000256" key="1">
    <source>
        <dbReference type="SAM" id="Phobius"/>
    </source>
</evidence>
<keyword evidence="3" id="KW-1185">Reference proteome</keyword>
<evidence type="ECO:0008006" key="4">
    <source>
        <dbReference type="Google" id="ProtNLM"/>
    </source>
</evidence>
<dbReference type="Proteomes" id="UP000731907">
    <property type="component" value="Unassembled WGS sequence"/>
</dbReference>
<protein>
    <recommendedName>
        <fullName evidence="4">ComEC/Rec2-related protein domain-containing protein</fullName>
    </recommendedName>
</protein>
<accession>A0ABS6J928</accession>
<proteinExistence type="predicted"/>